<organism evidence="6 7">
    <name type="scientific">Truncatella angustata</name>
    <dbReference type="NCBI Taxonomy" id="152316"/>
    <lineage>
        <taxon>Eukaryota</taxon>
        <taxon>Fungi</taxon>
        <taxon>Dikarya</taxon>
        <taxon>Ascomycota</taxon>
        <taxon>Pezizomycotina</taxon>
        <taxon>Sordariomycetes</taxon>
        <taxon>Xylariomycetidae</taxon>
        <taxon>Amphisphaeriales</taxon>
        <taxon>Sporocadaceae</taxon>
        <taxon>Truncatella</taxon>
    </lineage>
</organism>
<dbReference type="SUPFAM" id="SSF144083">
    <property type="entry name" value="Magnesium transport protein CorA, transmembrane region"/>
    <property type="match status" value="1"/>
</dbReference>
<sequence length="474" mass="53400">MSRWAWLSTSLSEASGVFGEFNQCVAYQSGNQKLPQSPGQSSTLETELDVLTFMNEVTTTRPKMCILAFTNRAPENNGRLPLPISKKLFQQIVQVFDISATFLTALTTGLATYSSTVSPKSGESDKEERSYFVIQQNRAYSACSIGLTYSIQSGQTRILLFGVESWFLSQLFEYLRSMSPLPCGPMVVPTIAMELQAQWFSRTIKRCQDGVHSIETATGMRQFNYPHEEPDELAKDWKYLDLISITRELSGFLSRFAFIKLQADTGEYLLEQMAKTTLSLMHEAHQHQSAFYDDQRDIIHKIEEHQSLYKGIAARCRYLTERATAQSQTVYCLVATKDNMINIDIAQASRRIAEASRKDNEAMRAVADLGRKDSQLMIQVAKDSRSVAIATARDSAAMQVIAAVTVLFLPATFIATFFSMTFFDFLDAERPRVSPWTWLYFLITAVLTIAIQLAWAVLSKRKSARIIRGISVDL</sequence>
<dbReference type="RefSeq" id="XP_045957658.1">
    <property type="nucleotide sequence ID" value="XM_046096172.1"/>
</dbReference>
<comment type="subcellular location">
    <subcellularLocation>
        <location evidence="1">Membrane</location>
        <topology evidence="1">Multi-pass membrane protein</topology>
    </subcellularLocation>
</comment>
<evidence type="ECO:0000256" key="3">
    <source>
        <dbReference type="ARBA" id="ARBA00022989"/>
    </source>
</evidence>
<feature type="transmembrane region" description="Helical" evidence="5">
    <location>
        <begin position="400"/>
        <end position="418"/>
    </location>
</feature>
<evidence type="ECO:0000256" key="4">
    <source>
        <dbReference type="ARBA" id="ARBA00023136"/>
    </source>
</evidence>
<dbReference type="Proteomes" id="UP000758603">
    <property type="component" value="Unassembled WGS sequence"/>
</dbReference>
<accession>A0A9P8UJL7</accession>
<evidence type="ECO:0000256" key="2">
    <source>
        <dbReference type="ARBA" id="ARBA00022692"/>
    </source>
</evidence>
<reference evidence="6" key="1">
    <citation type="journal article" date="2021" name="Nat. Commun.">
        <title>Genetic determinants of endophytism in the Arabidopsis root mycobiome.</title>
        <authorList>
            <person name="Mesny F."/>
            <person name="Miyauchi S."/>
            <person name="Thiergart T."/>
            <person name="Pickel B."/>
            <person name="Atanasova L."/>
            <person name="Karlsson M."/>
            <person name="Huettel B."/>
            <person name="Barry K.W."/>
            <person name="Haridas S."/>
            <person name="Chen C."/>
            <person name="Bauer D."/>
            <person name="Andreopoulos W."/>
            <person name="Pangilinan J."/>
            <person name="LaButti K."/>
            <person name="Riley R."/>
            <person name="Lipzen A."/>
            <person name="Clum A."/>
            <person name="Drula E."/>
            <person name="Henrissat B."/>
            <person name="Kohler A."/>
            <person name="Grigoriev I.V."/>
            <person name="Martin F.M."/>
            <person name="Hacquard S."/>
        </authorList>
    </citation>
    <scope>NUCLEOTIDE SEQUENCE</scope>
    <source>
        <strain evidence="6">MPI-SDFR-AT-0073</strain>
    </source>
</reference>
<dbReference type="Gene3D" id="1.20.58.340">
    <property type="entry name" value="Magnesium transport protein CorA, transmembrane region"/>
    <property type="match status" value="1"/>
</dbReference>
<keyword evidence="4 5" id="KW-0472">Membrane</keyword>
<dbReference type="GeneID" id="70125065"/>
<gene>
    <name evidence="6" type="ORF">BKA67DRAFT_318626</name>
</gene>
<keyword evidence="7" id="KW-1185">Reference proteome</keyword>
<keyword evidence="2 5" id="KW-0812">Transmembrane</keyword>
<evidence type="ECO:0000313" key="6">
    <source>
        <dbReference type="EMBL" id="KAH6653381.1"/>
    </source>
</evidence>
<dbReference type="EMBL" id="JAGPXC010000005">
    <property type="protein sequence ID" value="KAH6653381.1"/>
    <property type="molecule type" value="Genomic_DNA"/>
</dbReference>
<comment type="caution">
    <text evidence="6">The sequence shown here is derived from an EMBL/GenBank/DDBJ whole genome shotgun (WGS) entry which is preliminary data.</text>
</comment>
<keyword evidence="3 5" id="KW-1133">Transmembrane helix</keyword>
<proteinExistence type="predicted"/>
<dbReference type="AlphaFoldDB" id="A0A9P8UJL7"/>
<evidence type="ECO:0000256" key="1">
    <source>
        <dbReference type="ARBA" id="ARBA00004141"/>
    </source>
</evidence>
<evidence type="ECO:0000256" key="5">
    <source>
        <dbReference type="SAM" id="Phobius"/>
    </source>
</evidence>
<dbReference type="InterPro" id="IPR045863">
    <property type="entry name" value="CorA_TM1_TM2"/>
</dbReference>
<name>A0A9P8UJL7_9PEZI</name>
<evidence type="ECO:0000313" key="7">
    <source>
        <dbReference type="Proteomes" id="UP000758603"/>
    </source>
</evidence>
<dbReference type="OrthoDB" id="2830640at2759"/>
<dbReference type="GO" id="GO:0016020">
    <property type="term" value="C:membrane"/>
    <property type="evidence" value="ECO:0007669"/>
    <property type="project" value="UniProtKB-SubCell"/>
</dbReference>
<feature type="transmembrane region" description="Helical" evidence="5">
    <location>
        <begin position="438"/>
        <end position="458"/>
    </location>
</feature>
<protein>
    <submittedName>
        <fullName evidence="6">Uncharacterized protein</fullName>
    </submittedName>
</protein>